<evidence type="ECO:0000259" key="2">
    <source>
        <dbReference type="Pfam" id="PF14543"/>
    </source>
</evidence>
<dbReference type="Proteomes" id="UP000032180">
    <property type="component" value="Chromosome 10"/>
</dbReference>
<dbReference type="HOGENOM" id="CLU_2743648_0_0_1"/>
<evidence type="ECO:0000313" key="3">
    <source>
        <dbReference type="EnsemblPlants" id="LPERR10G13060.1"/>
    </source>
</evidence>
<reference evidence="3" key="3">
    <citation type="submission" date="2015-04" db="UniProtKB">
        <authorList>
            <consortium name="EnsemblPlants"/>
        </authorList>
    </citation>
    <scope>IDENTIFICATION</scope>
</reference>
<accession>A0A0D9XLY4</accession>
<evidence type="ECO:0000256" key="1">
    <source>
        <dbReference type="ARBA" id="ARBA00007447"/>
    </source>
</evidence>
<evidence type="ECO:0000313" key="4">
    <source>
        <dbReference type="Proteomes" id="UP000032180"/>
    </source>
</evidence>
<keyword evidence="4" id="KW-1185">Reference proteome</keyword>
<dbReference type="Gene3D" id="2.40.70.10">
    <property type="entry name" value="Acid Proteases"/>
    <property type="match status" value="1"/>
</dbReference>
<feature type="domain" description="Xylanase inhibitor N-terminal" evidence="2">
    <location>
        <begin position="5"/>
        <end position="47"/>
    </location>
</feature>
<dbReference type="Pfam" id="PF14543">
    <property type="entry name" value="TAXi_N"/>
    <property type="match status" value="1"/>
</dbReference>
<dbReference type="AlphaFoldDB" id="A0A0D9XLY4"/>
<organism evidence="3 4">
    <name type="scientific">Leersia perrieri</name>
    <dbReference type="NCBI Taxonomy" id="77586"/>
    <lineage>
        <taxon>Eukaryota</taxon>
        <taxon>Viridiplantae</taxon>
        <taxon>Streptophyta</taxon>
        <taxon>Embryophyta</taxon>
        <taxon>Tracheophyta</taxon>
        <taxon>Spermatophyta</taxon>
        <taxon>Magnoliopsida</taxon>
        <taxon>Liliopsida</taxon>
        <taxon>Poales</taxon>
        <taxon>Poaceae</taxon>
        <taxon>BOP clade</taxon>
        <taxon>Oryzoideae</taxon>
        <taxon>Oryzeae</taxon>
        <taxon>Oryzinae</taxon>
        <taxon>Leersia</taxon>
    </lineage>
</organism>
<proteinExistence type="inferred from homology"/>
<reference evidence="3 4" key="1">
    <citation type="submission" date="2012-08" db="EMBL/GenBank/DDBJ databases">
        <title>Oryza genome evolution.</title>
        <authorList>
            <person name="Wing R.A."/>
        </authorList>
    </citation>
    <scope>NUCLEOTIDE SEQUENCE</scope>
</reference>
<comment type="similarity">
    <text evidence="1">Belongs to the peptidase A1 family.</text>
</comment>
<dbReference type="Gramene" id="LPERR10G13060.1">
    <property type="protein sequence ID" value="LPERR10G13060.1"/>
    <property type="gene ID" value="LPERR10G13060"/>
</dbReference>
<dbReference type="InterPro" id="IPR021109">
    <property type="entry name" value="Peptidase_aspartic_dom_sf"/>
</dbReference>
<reference evidence="4" key="2">
    <citation type="submission" date="2013-12" db="EMBL/GenBank/DDBJ databases">
        <authorList>
            <person name="Yu Y."/>
            <person name="Lee S."/>
            <person name="de Baynast K."/>
            <person name="Wissotski M."/>
            <person name="Liu L."/>
            <person name="Talag J."/>
            <person name="Goicoechea J."/>
            <person name="Angelova A."/>
            <person name="Jetty R."/>
            <person name="Kudrna D."/>
            <person name="Golser W."/>
            <person name="Rivera L."/>
            <person name="Zhang J."/>
            <person name="Wing R."/>
        </authorList>
    </citation>
    <scope>NUCLEOTIDE SEQUENCE</scope>
</reference>
<name>A0A0D9XLY4_9ORYZ</name>
<dbReference type="InterPro" id="IPR032861">
    <property type="entry name" value="TAXi_N"/>
</dbReference>
<sequence>MVAMAGPSGFVGVAGTPWSLVSQMNATAFSYCLAPPESGKKSRLFLGAGGKTAATTTTPFVKTLPDDPLRS</sequence>
<protein>
    <recommendedName>
        <fullName evidence="2">Xylanase inhibitor N-terminal domain-containing protein</fullName>
    </recommendedName>
</protein>
<dbReference type="STRING" id="77586.A0A0D9XLY4"/>
<dbReference type="EnsemblPlants" id="LPERR10G13060.1">
    <property type="protein sequence ID" value="LPERR10G13060.1"/>
    <property type="gene ID" value="LPERR10G13060"/>
</dbReference>
<dbReference type="SUPFAM" id="SSF50630">
    <property type="entry name" value="Acid proteases"/>
    <property type="match status" value="1"/>
</dbReference>